<feature type="transmembrane region" description="Helical" evidence="7">
    <location>
        <begin position="120"/>
        <end position="137"/>
    </location>
</feature>
<feature type="transmembrane region" description="Helical" evidence="7">
    <location>
        <begin position="599"/>
        <end position="619"/>
    </location>
</feature>
<feature type="transmembrane region" description="Helical" evidence="7">
    <location>
        <begin position="63"/>
        <end position="82"/>
    </location>
</feature>
<dbReference type="EMBL" id="SNZH01000003">
    <property type="protein sequence ID" value="TDR46531.1"/>
    <property type="molecule type" value="Genomic_DNA"/>
</dbReference>
<feature type="domain" description="RCK C-terminal" evidence="8">
    <location>
        <begin position="328"/>
        <end position="413"/>
    </location>
</feature>
<organism evidence="9 10">
    <name type="scientific">Tahibacter aquaticus</name>
    <dbReference type="NCBI Taxonomy" id="520092"/>
    <lineage>
        <taxon>Bacteria</taxon>
        <taxon>Pseudomonadati</taxon>
        <taxon>Pseudomonadota</taxon>
        <taxon>Gammaproteobacteria</taxon>
        <taxon>Lysobacterales</taxon>
        <taxon>Rhodanobacteraceae</taxon>
        <taxon>Tahibacter</taxon>
    </lineage>
</organism>
<dbReference type="AlphaFoldDB" id="A0A4R6Z4H3"/>
<protein>
    <submittedName>
        <fullName evidence="9">Di/tricarboxylate transporter</fullName>
    </submittedName>
</protein>
<evidence type="ECO:0000313" key="9">
    <source>
        <dbReference type="EMBL" id="TDR46531.1"/>
    </source>
</evidence>
<accession>A0A4R6Z4H3</accession>
<keyword evidence="3 7" id="KW-0812">Transmembrane</keyword>
<feature type="domain" description="RCK C-terminal" evidence="8">
    <location>
        <begin position="238"/>
        <end position="321"/>
    </location>
</feature>
<dbReference type="Gene3D" id="3.30.70.1450">
    <property type="entry name" value="Regulator of K+ conductance, C-terminal domain"/>
    <property type="match status" value="2"/>
</dbReference>
<feature type="transmembrane region" description="Helical" evidence="7">
    <location>
        <begin position="452"/>
        <end position="469"/>
    </location>
</feature>
<evidence type="ECO:0000256" key="3">
    <source>
        <dbReference type="ARBA" id="ARBA00022692"/>
    </source>
</evidence>
<dbReference type="PROSITE" id="PS51202">
    <property type="entry name" value="RCK_C"/>
    <property type="match status" value="2"/>
</dbReference>
<dbReference type="GO" id="GO:0005886">
    <property type="term" value="C:plasma membrane"/>
    <property type="evidence" value="ECO:0007669"/>
    <property type="project" value="TreeGrafter"/>
</dbReference>
<feature type="transmembrane region" description="Helical" evidence="7">
    <location>
        <begin position="481"/>
        <end position="505"/>
    </location>
</feature>
<evidence type="ECO:0000256" key="5">
    <source>
        <dbReference type="ARBA" id="ARBA00022989"/>
    </source>
</evidence>
<evidence type="ECO:0000256" key="1">
    <source>
        <dbReference type="ARBA" id="ARBA00004141"/>
    </source>
</evidence>
<feature type="transmembrane region" description="Helical" evidence="7">
    <location>
        <begin position="40"/>
        <end position="57"/>
    </location>
</feature>
<comment type="caution">
    <text evidence="9">The sequence shown here is derived from an EMBL/GenBank/DDBJ whole genome shotgun (WGS) entry which is preliminary data.</text>
</comment>
<feature type="transmembrane region" description="Helical" evidence="7">
    <location>
        <begin position="17"/>
        <end position="33"/>
    </location>
</feature>
<evidence type="ECO:0000256" key="4">
    <source>
        <dbReference type="ARBA" id="ARBA00022737"/>
    </source>
</evidence>
<dbReference type="PANTHER" id="PTHR43652:SF2">
    <property type="entry name" value="BASIC AMINO ACID ANTIPORTER YFCC-RELATED"/>
    <property type="match status" value="1"/>
</dbReference>
<dbReference type="InterPro" id="IPR004680">
    <property type="entry name" value="Cit_transptr-like_dom"/>
</dbReference>
<gene>
    <name evidence="9" type="ORF">DFR29_10362</name>
</gene>
<dbReference type="PANTHER" id="PTHR43652">
    <property type="entry name" value="BASIC AMINO ACID ANTIPORTER YFCC-RELATED"/>
    <property type="match status" value="1"/>
</dbReference>
<keyword evidence="5 7" id="KW-1133">Transmembrane helix</keyword>
<dbReference type="InterPro" id="IPR006037">
    <property type="entry name" value="RCK_C"/>
</dbReference>
<name>A0A4R6Z4H3_9GAMM</name>
<dbReference type="Pfam" id="PF03600">
    <property type="entry name" value="CitMHS"/>
    <property type="match status" value="1"/>
</dbReference>
<evidence type="ECO:0000313" key="10">
    <source>
        <dbReference type="Proteomes" id="UP000295293"/>
    </source>
</evidence>
<comment type="subcellular location">
    <subcellularLocation>
        <location evidence="1">Membrane</location>
        <topology evidence="1">Multi-pass membrane protein</topology>
    </subcellularLocation>
</comment>
<keyword evidence="6 7" id="KW-0472">Membrane</keyword>
<dbReference type="Pfam" id="PF02080">
    <property type="entry name" value="TrkA_C"/>
    <property type="match status" value="1"/>
</dbReference>
<dbReference type="GO" id="GO:0008324">
    <property type="term" value="F:monoatomic cation transmembrane transporter activity"/>
    <property type="evidence" value="ECO:0007669"/>
    <property type="project" value="InterPro"/>
</dbReference>
<dbReference type="Proteomes" id="UP000295293">
    <property type="component" value="Unassembled WGS sequence"/>
</dbReference>
<sequence>MIERATMEYGLTLTTDMMLVFGLVVFTVLMLVLEWIRADLVALLVIVCIGITGVLPVEQLFDGFAGNAVISLIAVMIMGAGLDRTGVLTKAASLILRISAGVESRLSLAINVMAGALTSIMQSQALAALLLPVASRVSARTGVPLKRLLLPMGCMILAGTNTTMISNSPLILLNDLIVSANRNLPPGADTIAPFSLFAIAPIGVPLLIVGLAYFFFLTRKLLPDEESKQKVTPGRTETYFAETYGIAGEVMELTVTAESPLVGMSVGEVEQMRGAPLILAMKNGNESRLAPPADQMIWVGTVLGVLGQRDQVNDFAQNQLLRVQARLRQFGDMFNPGRAGISEAVIPPNSRYVKQVLGDLRMRKSHGISVLAIYRGEQVFREDVRKVSLRAGDTLVLHSSWRDLAHAAEDRDFVVVTDIPKEEARPAKLWHALTFFGLAMALGLFTSMKLSVAMLTGAVGMLLARVLTMEEAYAAINWKTIFTLACLIPLGWAMDTTGAAAWVAQEVLIYLGAWPQWALQAVIAVLALFFAQVISNVGATVMMVPMAINIALASNGNPAVYALIVAISTSNTFVIANANPVLTIVGGPGGYRRRDFWRVGLPLTLLLLLTLLVSVNWVFGRA</sequence>
<dbReference type="GO" id="GO:0006813">
    <property type="term" value="P:potassium ion transport"/>
    <property type="evidence" value="ECO:0007669"/>
    <property type="project" value="InterPro"/>
</dbReference>
<feature type="transmembrane region" description="Helical" evidence="7">
    <location>
        <begin position="560"/>
        <end position="579"/>
    </location>
</feature>
<keyword evidence="2" id="KW-0813">Transport</keyword>
<dbReference type="InterPro" id="IPR051679">
    <property type="entry name" value="DASS-Related_Transporters"/>
</dbReference>
<feature type="transmembrane region" description="Helical" evidence="7">
    <location>
        <begin position="149"/>
        <end position="171"/>
    </location>
</feature>
<dbReference type="InterPro" id="IPR036721">
    <property type="entry name" value="RCK_C_sf"/>
</dbReference>
<evidence type="ECO:0000256" key="6">
    <source>
        <dbReference type="ARBA" id="ARBA00023136"/>
    </source>
</evidence>
<evidence type="ECO:0000256" key="7">
    <source>
        <dbReference type="SAM" id="Phobius"/>
    </source>
</evidence>
<proteinExistence type="predicted"/>
<feature type="transmembrane region" description="Helical" evidence="7">
    <location>
        <begin position="429"/>
        <end position="446"/>
    </location>
</feature>
<feature type="transmembrane region" description="Helical" evidence="7">
    <location>
        <begin position="517"/>
        <end position="548"/>
    </location>
</feature>
<keyword evidence="4" id="KW-0677">Repeat</keyword>
<dbReference type="SUPFAM" id="SSF116726">
    <property type="entry name" value="TrkA C-terminal domain-like"/>
    <property type="match status" value="2"/>
</dbReference>
<evidence type="ECO:0000256" key="2">
    <source>
        <dbReference type="ARBA" id="ARBA00022448"/>
    </source>
</evidence>
<feature type="transmembrane region" description="Helical" evidence="7">
    <location>
        <begin position="191"/>
        <end position="216"/>
    </location>
</feature>
<reference evidence="9 10" key="1">
    <citation type="submission" date="2019-03" db="EMBL/GenBank/DDBJ databases">
        <title>Genomic Encyclopedia of Type Strains, Phase IV (KMG-IV): sequencing the most valuable type-strain genomes for metagenomic binning, comparative biology and taxonomic classification.</title>
        <authorList>
            <person name="Goeker M."/>
        </authorList>
    </citation>
    <scope>NUCLEOTIDE SEQUENCE [LARGE SCALE GENOMIC DNA]</scope>
    <source>
        <strain evidence="9 10">DSM 21667</strain>
    </source>
</reference>
<keyword evidence="10" id="KW-1185">Reference proteome</keyword>
<evidence type="ECO:0000259" key="8">
    <source>
        <dbReference type="PROSITE" id="PS51202"/>
    </source>
</evidence>